<dbReference type="SUPFAM" id="SSF63829">
    <property type="entry name" value="Calcium-dependent phosphotriesterase"/>
    <property type="match status" value="1"/>
</dbReference>
<evidence type="ECO:0000313" key="1">
    <source>
        <dbReference type="EMBL" id="OGK04114.1"/>
    </source>
</evidence>
<comment type="caution">
    <text evidence="1">The sequence shown here is derived from an EMBL/GenBank/DDBJ whole genome shotgun (WGS) entry which is preliminary data.</text>
</comment>
<accession>A0A1F7FBR9</accession>
<gene>
    <name evidence="1" type="ORF">A2519_19635</name>
</gene>
<proteinExistence type="predicted"/>
<sequence>MKNLILILFAAVCVVPLFAIDGQWHVHTSMAEVRDAVYSRGTLYAATAGGLLCIDVADGSETTYSLTDGIGGTGIAKLAVDKQNGKLYMGMDGGNITVFDKGQFRVYTDFKSQKDIVFNKLHVYKGTLLIATNEGLGLFSEAGGAIVEPSFRQFGTDTNGYSIKVLVQDKTPVRDVFVRQDTIYALTRLFWAKLKLNWTQPMVRSNSTFNLNDPSLWTTNANQGDFAYRVETAPGEWDTVGYDHFYLQGNAIAGRVCADLFTDDSGAVYAVSYTNDSAWITIINDGFRYDTITAGKIYGFSKDHVGVSAYTSLAVDNRGRFYVGTKGRGLFMPFAPLSQGWFWNGDEQTFSLIRSIAVDQYGNVYANNTDIPGDSWANKEKSMGILKFDGHKWTHIFAGYDPTTIAGMNAFVVDKNNRIFASFCTDTWHHGFISIDNPFLTEETTLGNRTYGPAIWEFRQQFGPVNYMHPSIYMNAPNPEIYSWVTAFTPTALCFDAAGNFYFSQSENEYISGKWTNPGGIRVYRDQSLDGQRSYQGYMVNMTDYSGATGGFKQLCRVDTRNRLQADGHYNSLAVDGAGNIWAIAQGRGDIDAFGLRRELSTRDSLIFDNLSTYKNLCIQSASTKGLPESKRGLQSYLANKTAKKVKTDLYGDIWISTTSGLYYYAEGKDYYPPLSGTKIYSNVDGLWRYFLPDVGINDFDFDSLNNIWIATDEYGVKMLHYATARYPTSAVDVGDVDRSGILIDSYDKSKGLMYDRVFSVAVHRSTGKVFLGFENGLQEFESGVRLTDAVESGYAYPVLCRGVRPVFFNTRVNGASIVVFTLAGELVFQKALPSHQSSCQWDTKNPGGTYVRTGIYIYRFTAPDKQVRTGKLAIIR</sequence>
<dbReference type="EMBL" id="MFYX01000075">
    <property type="protein sequence ID" value="OGK04114.1"/>
    <property type="molecule type" value="Genomic_DNA"/>
</dbReference>
<dbReference type="Proteomes" id="UP000179243">
    <property type="component" value="Unassembled WGS sequence"/>
</dbReference>
<protein>
    <submittedName>
        <fullName evidence="1">Uncharacterized protein</fullName>
    </submittedName>
</protein>
<evidence type="ECO:0000313" key="2">
    <source>
        <dbReference type="Proteomes" id="UP000179243"/>
    </source>
</evidence>
<dbReference type="Gene3D" id="2.130.10.10">
    <property type="entry name" value="YVTN repeat-like/Quinoprotein amine dehydrogenase"/>
    <property type="match status" value="2"/>
</dbReference>
<name>A0A1F7FBR9_UNCRA</name>
<organism evidence="1 2">
    <name type="scientific">Candidatus Raymondbacteria bacterium RIFOXYD12_FULL_49_13</name>
    <dbReference type="NCBI Taxonomy" id="1817890"/>
    <lineage>
        <taxon>Bacteria</taxon>
        <taxon>Raymondiibacteriota</taxon>
    </lineage>
</organism>
<dbReference type="InterPro" id="IPR015943">
    <property type="entry name" value="WD40/YVTN_repeat-like_dom_sf"/>
</dbReference>
<reference evidence="1 2" key="1">
    <citation type="journal article" date="2016" name="Nat. Commun.">
        <title>Thousands of microbial genomes shed light on interconnected biogeochemical processes in an aquifer system.</title>
        <authorList>
            <person name="Anantharaman K."/>
            <person name="Brown C.T."/>
            <person name="Hug L.A."/>
            <person name="Sharon I."/>
            <person name="Castelle C.J."/>
            <person name="Probst A.J."/>
            <person name="Thomas B.C."/>
            <person name="Singh A."/>
            <person name="Wilkins M.J."/>
            <person name="Karaoz U."/>
            <person name="Brodie E.L."/>
            <person name="Williams K.H."/>
            <person name="Hubbard S.S."/>
            <person name="Banfield J.F."/>
        </authorList>
    </citation>
    <scope>NUCLEOTIDE SEQUENCE [LARGE SCALE GENOMIC DNA]</scope>
</reference>
<dbReference type="AlphaFoldDB" id="A0A1F7FBR9"/>